<dbReference type="SMART" id="SM00382">
    <property type="entry name" value="AAA"/>
    <property type="match status" value="2"/>
</dbReference>
<dbReference type="GO" id="GO:0016887">
    <property type="term" value="F:ATP hydrolysis activity"/>
    <property type="evidence" value="ECO:0007669"/>
    <property type="project" value="InterPro"/>
</dbReference>
<dbReference type="InterPro" id="IPR039421">
    <property type="entry name" value="Type_1_exporter"/>
</dbReference>
<dbReference type="Gene3D" id="1.20.1560.10">
    <property type="entry name" value="ABC transporter type 1, transmembrane domain"/>
    <property type="match status" value="2"/>
</dbReference>
<dbReference type="InterPro" id="IPR036640">
    <property type="entry name" value="ABC1_TM_sf"/>
</dbReference>
<feature type="transmembrane region" description="Helical" evidence="12">
    <location>
        <begin position="305"/>
        <end position="327"/>
    </location>
</feature>
<keyword evidence="3" id="KW-0813">Transport</keyword>
<comment type="subcellular location">
    <subcellularLocation>
        <location evidence="1">Cell membrane</location>
        <topology evidence="1">Multi-pass membrane protein</topology>
    </subcellularLocation>
</comment>
<comment type="caution">
    <text evidence="15">The sequence shown here is derived from an EMBL/GenBank/DDBJ whole genome shotgun (WGS) entry which is preliminary data.</text>
</comment>
<evidence type="ECO:0000256" key="12">
    <source>
        <dbReference type="SAM" id="Phobius"/>
    </source>
</evidence>
<dbReference type="GO" id="GO:0005743">
    <property type="term" value="C:mitochondrial inner membrane"/>
    <property type="evidence" value="ECO:0007669"/>
    <property type="project" value="TreeGrafter"/>
</dbReference>
<feature type="transmembrane region" description="Helical" evidence="12">
    <location>
        <begin position="163"/>
        <end position="182"/>
    </location>
</feature>
<keyword evidence="9 12" id="KW-1133">Transmembrane helix</keyword>
<evidence type="ECO:0000313" key="16">
    <source>
        <dbReference type="Proteomes" id="UP000191285"/>
    </source>
</evidence>
<dbReference type="PANTHER" id="PTHR43394:SF27">
    <property type="entry name" value="ATP-DEPENDENT TRANSLOCASE ABCB1-LIKE"/>
    <property type="match status" value="1"/>
</dbReference>
<dbReference type="OrthoDB" id="6500128at2759"/>
<dbReference type="Gene3D" id="3.40.50.300">
    <property type="entry name" value="P-loop containing nucleotide triphosphate hydrolases"/>
    <property type="match status" value="2"/>
</dbReference>
<dbReference type="CDD" id="cd18578">
    <property type="entry name" value="ABC_6TM_Pgp_ABCB1_D2_like"/>
    <property type="match status" value="1"/>
</dbReference>
<dbReference type="SUPFAM" id="SSF52540">
    <property type="entry name" value="P-loop containing nucleoside triphosphate hydrolases"/>
    <property type="match status" value="2"/>
</dbReference>
<evidence type="ECO:0000256" key="6">
    <source>
        <dbReference type="ARBA" id="ARBA00022737"/>
    </source>
</evidence>
<protein>
    <recommendedName>
        <fullName evidence="17">ABC transporter</fullName>
    </recommendedName>
</protein>
<dbReference type="FunFam" id="3.40.50.300:FF:001530">
    <property type="entry name" value="ABC multidrug transporter (Eurofung)"/>
    <property type="match status" value="1"/>
</dbReference>
<dbReference type="InterPro" id="IPR017871">
    <property type="entry name" value="ABC_transporter-like_CS"/>
</dbReference>
<organism evidence="15 16">
    <name type="scientific">Penicillium steckii</name>
    <dbReference type="NCBI Taxonomy" id="303698"/>
    <lineage>
        <taxon>Eukaryota</taxon>
        <taxon>Fungi</taxon>
        <taxon>Dikarya</taxon>
        <taxon>Ascomycota</taxon>
        <taxon>Pezizomycotina</taxon>
        <taxon>Eurotiomycetes</taxon>
        <taxon>Eurotiomycetidae</taxon>
        <taxon>Eurotiales</taxon>
        <taxon>Aspergillaceae</taxon>
        <taxon>Penicillium</taxon>
    </lineage>
</organism>
<evidence type="ECO:0000256" key="8">
    <source>
        <dbReference type="ARBA" id="ARBA00022840"/>
    </source>
</evidence>
<dbReference type="InterPro" id="IPR003439">
    <property type="entry name" value="ABC_transporter-like_ATP-bd"/>
</dbReference>
<evidence type="ECO:0000259" key="14">
    <source>
        <dbReference type="PROSITE" id="PS50929"/>
    </source>
</evidence>
<keyword evidence="6" id="KW-0677">Repeat</keyword>
<gene>
    <name evidence="15" type="ORF">PENSTE_c001G00530</name>
</gene>
<dbReference type="Proteomes" id="UP000191285">
    <property type="component" value="Unassembled WGS sequence"/>
</dbReference>
<feature type="transmembrane region" description="Helical" evidence="12">
    <location>
        <begin position="664"/>
        <end position="683"/>
    </location>
</feature>
<feature type="transmembrane region" description="Helical" evidence="12">
    <location>
        <begin position="188"/>
        <end position="208"/>
    </location>
</feature>
<dbReference type="GO" id="GO:0005886">
    <property type="term" value="C:plasma membrane"/>
    <property type="evidence" value="ECO:0007669"/>
    <property type="project" value="UniProtKB-SubCell"/>
</dbReference>
<evidence type="ECO:0000256" key="1">
    <source>
        <dbReference type="ARBA" id="ARBA00004651"/>
    </source>
</evidence>
<dbReference type="PROSITE" id="PS00211">
    <property type="entry name" value="ABC_TRANSPORTER_1"/>
    <property type="match status" value="2"/>
</dbReference>
<feature type="transmembrane region" description="Helical" evidence="12">
    <location>
        <begin position="84"/>
        <end position="114"/>
    </location>
</feature>
<feature type="transmembrane region" description="Helical" evidence="12">
    <location>
        <begin position="36"/>
        <end position="64"/>
    </location>
</feature>
<dbReference type="Pfam" id="PF00005">
    <property type="entry name" value="ABC_tran"/>
    <property type="match status" value="2"/>
</dbReference>
<evidence type="ECO:0000313" key="15">
    <source>
        <dbReference type="EMBL" id="OQE31321.1"/>
    </source>
</evidence>
<keyword evidence="11" id="KW-0325">Glycoprotein</keyword>
<evidence type="ECO:0000256" key="7">
    <source>
        <dbReference type="ARBA" id="ARBA00022741"/>
    </source>
</evidence>
<evidence type="ECO:0000256" key="9">
    <source>
        <dbReference type="ARBA" id="ARBA00022989"/>
    </source>
</evidence>
<feature type="domain" description="ABC transporter" evidence="13">
    <location>
        <begin position="366"/>
        <end position="611"/>
    </location>
</feature>
<evidence type="ECO:0000259" key="13">
    <source>
        <dbReference type="PROSITE" id="PS50893"/>
    </source>
</evidence>
<feature type="transmembrane region" description="Helical" evidence="12">
    <location>
        <begin position="885"/>
        <end position="906"/>
    </location>
</feature>
<dbReference type="CDD" id="cd18577">
    <property type="entry name" value="ABC_6TM_Pgp_ABCB1_D1_like"/>
    <property type="match status" value="1"/>
</dbReference>
<keyword evidence="7" id="KW-0547">Nucleotide-binding</keyword>
<feature type="transmembrane region" description="Helical" evidence="12">
    <location>
        <begin position="846"/>
        <end position="870"/>
    </location>
</feature>
<dbReference type="InterPro" id="IPR003593">
    <property type="entry name" value="AAA+_ATPase"/>
</dbReference>
<feature type="transmembrane region" description="Helical" evidence="12">
    <location>
        <begin position="267"/>
        <end position="290"/>
    </location>
</feature>
<keyword evidence="16" id="KW-1185">Reference proteome</keyword>
<dbReference type="SUPFAM" id="SSF90123">
    <property type="entry name" value="ABC transporter transmembrane region"/>
    <property type="match status" value="2"/>
</dbReference>
<dbReference type="EMBL" id="MLKD01000001">
    <property type="protein sequence ID" value="OQE31321.1"/>
    <property type="molecule type" value="Genomic_DNA"/>
</dbReference>
<dbReference type="PROSITE" id="PS50893">
    <property type="entry name" value="ABC_TRANSPORTER_2"/>
    <property type="match status" value="2"/>
</dbReference>
<dbReference type="PANTHER" id="PTHR43394">
    <property type="entry name" value="ATP-DEPENDENT PERMEASE MDL1, MITOCHONDRIAL"/>
    <property type="match status" value="1"/>
</dbReference>
<dbReference type="PROSITE" id="PS50929">
    <property type="entry name" value="ABC_TM1F"/>
    <property type="match status" value="2"/>
</dbReference>
<dbReference type="GO" id="GO:0005524">
    <property type="term" value="F:ATP binding"/>
    <property type="evidence" value="ECO:0007669"/>
    <property type="project" value="UniProtKB-KW"/>
</dbReference>
<feature type="domain" description="ABC transmembrane type-1" evidence="14">
    <location>
        <begin position="41"/>
        <end position="331"/>
    </location>
</feature>
<reference evidence="16" key="1">
    <citation type="journal article" date="2017" name="Nat. Microbiol.">
        <title>Global analysis of biosynthetic gene clusters reveals vast potential of secondary metabolite production in Penicillium species.</title>
        <authorList>
            <person name="Nielsen J.C."/>
            <person name="Grijseels S."/>
            <person name="Prigent S."/>
            <person name="Ji B."/>
            <person name="Dainat J."/>
            <person name="Nielsen K.F."/>
            <person name="Frisvad J.C."/>
            <person name="Workman M."/>
            <person name="Nielsen J."/>
        </authorList>
    </citation>
    <scope>NUCLEOTIDE SEQUENCE [LARGE SCALE GENOMIC DNA]</scope>
    <source>
        <strain evidence="16">IBT 24891</strain>
    </source>
</reference>
<dbReference type="STRING" id="303698.A0A1V6TYH7"/>
<feature type="domain" description="ABC transporter" evidence="13">
    <location>
        <begin position="946"/>
        <end position="1187"/>
    </location>
</feature>
<accession>A0A1V6TYH7</accession>
<feature type="domain" description="ABC transmembrane type-1" evidence="14">
    <location>
        <begin position="632"/>
        <end position="911"/>
    </location>
</feature>
<sequence>MTSDPEKPSEASGTEKGDGPFQAYMRIFRYATNKELVLQTIAFLCAIASGVGMTMVNLVFGRFITLVTDYVSGASTPEAFRSGAGVLGLAFFIIGIGRFFLTYVYGTFFTIAAFRITRNIRHAYVKAGLSQEVAFFDNNISGSIAMQATSNGRLVQAGTSEKLGLVVQGLSTLISAFILAFVTQWKLTLITCCIAPATLLVIGTVSSIDASIETKILQIQAKGGSFCESILSSARTVHAFSLRSRLMGEFDKYLQESRRLGKKKSPLYGFLFSAEYAIIFAGMGLCFWQGIRMLARGGIKEPGDIFTVLMSVIVASTSITSIAPYIMDFTRAASSASELFRLMDQESEIDPLHESGEKPSEVTGSLEFKNVSFSYPTRPGVTVLDNFSLHIPAGKATALVGASGSGKSTIIGLLERWYNPTSGTIELDGLSTHQLNLQWLRQQVRLVQQEPVLFSGTVFENIANGLAGTRWEHDSQENKLSRVQDAAKIAFAHDFVSALPNGYDTVIGERGGLLSGGQKQRIAIARSVISEPRILLLDEATSALDPHAEEVVQCALDSVSNGRTTVTIAHKLSTIRNADNIVVMDGGRILEQGTHTELMESNGAYTRLVGAQDLSVTDQDNGSASSDSISKVSTAAFPGQAILMSRFIEVFNLTGARMEERGNFFALMFLVLGLGALVVYFVLGWSSNVVAQTLNQKYRRQMVNDMLKQDLQFFDRAENTTGALASRADSYPQAIFELMGFTIALVIAAGVGVVSCSILALAYGWRLGIVLVLAGLPPLVMSGYARIRIESAMEYKISKNFATSASIASEAINSIRTVSSLAIETKVLERYTQELDRAVASSTKSILMTMLPFAFTQSVEYSFLALGFWYGCRLVSFGDLTMGDFFTAFLAVFFSGQQASILFGFASSMTKATNAANYIFWLEELQPTIKETKESSEVGPDKFSLLELQNLHFSYPLRPYAHILRGIDLHVEKGSFVAFVGASGCGKSTMISMLERFYDPVVGSIQVDSKSIAMMNPELYRNDISLVQQEPTLYPGTIRDNISLGQTREDLSTDAEIESVCRAANAWEFISSLPDGLQTLCGNNGTQLSGGQRQRIAIARALLRNPRLLLLDEATSALDTQSERVVQDALNNAAAEADRITVAVAHRLSTIRHANIICVFDSGRIVEQGTHEQLLSLGGTYKKMCESQNLAS</sequence>
<dbReference type="GO" id="GO:0015421">
    <property type="term" value="F:ABC-type oligopeptide transporter activity"/>
    <property type="evidence" value="ECO:0007669"/>
    <property type="project" value="TreeGrafter"/>
</dbReference>
<comment type="similarity">
    <text evidence="2">Belongs to the ABC transporter superfamily. ABCB family. Multidrug resistance exporter (TC 3.A.1.201) subfamily.</text>
</comment>
<evidence type="ECO:0000256" key="4">
    <source>
        <dbReference type="ARBA" id="ARBA00022475"/>
    </source>
</evidence>
<dbReference type="FunFam" id="3.40.50.300:FF:000913">
    <property type="entry name" value="ABC multidrug transporter SitT"/>
    <property type="match status" value="1"/>
</dbReference>
<dbReference type="GO" id="GO:0090374">
    <property type="term" value="P:oligopeptide export from mitochondrion"/>
    <property type="evidence" value="ECO:0007669"/>
    <property type="project" value="TreeGrafter"/>
</dbReference>
<evidence type="ECO:0000256" key="3">
    <source>
        <dbReference type="ARBA" id="ARBA00022448"/>
    </source>
</evidence>
<proteinExistence type="inferred from homology"/>
<dbReference type="CDD" id="cd03249">
    <property type="entry name" value="ABC_MTABC3_MDL1_MDL2"/>
    <property type="match status" value="1"/>
</dbReference>
<keyword evidence="8" id="KW-0067">ATP-binding</keyword>
<dbReference type="FunFam" id="1.20.1560.10:FF:000057">
    <property type="entry name" value="ABC multidrug transporter SitT"/>
    <property type="match status" value="1"/>
</dbReference>
<keyword evidence="5 12" id="KW-0812">Transmembrane</keyword>
<name>A0A1V6TYH7_9EURO</name>
<keyword evidence="10 12" id="KW-0472">Membrane</keyword>
<feature type="transmembrane region" description="Helical" evidence="12">
    <location>
        <begin position="738"/>
        <end position="763"/>
    </location>
</feature>
<evidence type="ECO:0000256" key="5">
    <source>
        <dbReference type="ARBA" id="ARBA00022692"/>
    </source>
</evidence>
<dbReference type="InterPro" id="IPR011527">
    <property type="entry name" value="ABC1_TM_dom"/>
</dbReference>
<evidence type="ECO:0000256" key="2">
    <source>
        <dbReference type="ARBA" id="ARBA00007577"/>
    </source>
</evidence>
<dbReference type="Pfam" id="PF00664">
    <property type="entry name" value="ABC_membrane"/>
    <property type="match status" value="2"/>
</dbReference>
<dbReference type="AlphaFoldDB" id="A0A1V6TYH7"/>
<evidence type="ECO:0000256" key="11">
    <source>
        <dbReference type="ARBA" id="ARBA00023180"/>
    </source>
</evidence>
<evidence type="ECO:0000256" key="10">
    <source>
        <dbReference type="ARBA" id="ARBA00023136"/>
    </source>
</evidence>
<keyword evidence="4" id="KW-1003">Cell membrane</keyword>
<dbReference type="InterPro" id="IPR027417">
    <property type="entry name" value="P-loop_NTPase"/>
</dbReference>
<evidence type="ECO:0008006" key="17">
    <source>
        <dbReference type="Google" id="ProtNLM"/>
    </source>
</evidence>